<feature type="compositionally biased region" description="Basic and acidic residues" evidence="1">
    <location>
        <begin position="411"/>
        <end position="421"/>
    </location>
</feature>
<dbReference type="Proteomes" id="UP000246991">
    <property type="component" value="Unassembled WGS sequence"/>
</dbReference>
<feature type="region of interest" description="Disordered" evidence="1">
    <location>
        <begin position="178"/>
        <end position="241"/>
    </location>
</feature>
<feature type="region of interest" description="Disordered" evidence="1">
    <location>
        <begin position="289"/>
        <end position="390"/>
    </location>
</feature>
<sequence length="430" mass="47360">MSDPPPPKRHCSSRVKSFTTYYPTKKYSSHISHSPSHSTVAYCYPLSLLPLATIRVYQSREFTPMRAPCRKCACPAEIGLILQKVFLTVERLVSGGVGKLSQKEKNEENHWTVNYEAGILEPTLFGGGGFKSGKLADSPYFPFEGERGVEEFGLFIRGLYGIVLDGNGDDGGGDAGGVMKGKGKGEKARLETPRKLSKASYRITPPASSPRMFSRTFMSPPPSRHSETPAGTPEEEDTIPDFNDLKVLFPLLDKLERGSFAAAQMMEAFADVVIGQRCGNCCDWAVQKPGAKESPVSSGTLEPESEADSENEDDRSSGTLFAERTGREHTPSTLGVEKRPVLQSTPENASPPSGSINDSTAKFRVVVTRNLRTPKRSNRADPEEEEPVSDPVHRWYAFITPRAERRIRLENPGEDVKATIKEEEEEEEAD</sequence>
<organism evidence="2 3">
    <name type="scientific">Tuber magnatum</name>
    <name type="common">white Piedmont truffle</name>
    <dbReference type="NCBI Taxonomy" id="42249"/>
    <lineage>
        <taxon>Eukaryota</taxon>
        <taxon>Fungi</taxon>
        <taxon>Dikarya</taxon>
        <taxon>Ascomycota</taxon>
        <taxon>Pezizomycotina</taxon>
        <taxon>Pezizomycetes</taxon>
        <taxon>Pezizales</taxon>
        <taxon>Tuberaceae</taxon>
        <taxon>Tuber</taxon>
    </lineage>
</organism>
<evidence type="ECO:0000313" key="2">
    <source>
        <dbReference type="EMBL" id="PWW74767.1"/>
    </source>
</evidence>
<feature type="compositionally biased region" description="Basic and acidic residues" evidence="1">
    <location>
        <begin position="183"/>
        <end position="194"/>
    </location>
</feature>
<dbReference type="AlphaFoldDB" id="A0A317SM99"/>
<feature type="compositionally biased region" description="Polar residues" evidence="1">
    <location>
        <begin position="342"/>
        <end position="360"/>
    </location>
</feature>
<protein>
    <submittedName>
        <fullName evidence="2">Uncharacterized protein</fullName>
    </submittedName>
</protein>
<feature type="compositionally biased region" description="Acidic residues" evidence="1">
    <location>
        <begin position="303"/>
        <end position="313"/>
    </location>
</feature>
<accession>A0A317SM99</accession>
<evidence type="ECO:0000313" key="3">
    <source>
        <dbReference type="Proteomes" id="UP000246991"/>
    </source>
</evidence>
<proteinExistence type="predicted"/>
<dbReference type="EMBL" id="PYWC01000057">
    <property type="protein sequence ID" value="PWW74767.1"/>
    <property type="molecule type" value="Genomic_DNA"/>
</dbReference>
<keyword evidence="3" id="KW-1185">Reference proteome</keyword>
<name>A0A317SM99_9PEZI</name>
<gene>
    <name evidence="2" type="ORF">C7212DRAFT_283377</name>
</gene>
<evidence type="ECO:0000256" key="1">
    <source>
        <dbReference type="SAM" id="MobiDB-lite"/>
    </source>
</evidence>
<dbReference type="OrthoDB" id="5378096at2759"/>
<feature type="compositionally biased region" description="Basic and acidic residues" evidence="1">
    <location>
        <begin position="324"/>
        <end position="340"/>
    </location>
</feature>
<feature type="region of interest" description="Disordered" evidence="1">
    <location>
        <begin position="411"/>
        <end position="430"/>
    </location>
</feature>
<comment type="caution">
    <text evidence="2">The sequence shown here is derived from an EMBL/GenBank/DDBJ whole genome shotgun (WGS) entry which is preliminary data.</text>
</comment>
<reference evidence="2 3" key="1">
    <citation type="submission" date="2018-03" db="EMBL/GenBank/DDBJ databases">
        <title>Genomes of Pezizomycetes fungi and the evolution of truffles.</title>
        <authorList>
            <person name="Murat C."/>
            <person name="Payen T."/>
            <person name="Noel B."/>
            <person name="Kuo A."/>
            <person name="Martin F.M."/>
        </authorList>
    </citation>
    <scope>NUCLEOTIDE SEQUENCE [LARGE SCALE GENOMIC DNA]</scope>
    <source>
        <strain evidence="2">091103-1</strain>
    </source>
</reference>